<dbReference type="EMBL" id="JBHRZV010000029">
    <property type="protein sequence ID" value="MFC3927873.1"/>
    <property type="molecule type" value="Genomic_DNA"/>
</dbReference>
<organism evidence="10 11">
    <name type="scientific">Streptococcus caprae</name>
    <dbReference type="NCBI Taxonomy" id="1640501"/>
    <lineage>
        <taxon>Bacteria</taxon>
        <taxon>Bacillati</taxon>
        <taxon>Bacillota</taxon>
        <taxon>Bacilli</taxon>
        <taxon>Lactobacillales</taxon>
        <taxon>Streptococcaceae</taxon>
        <taxon>Streptococcus</taxon>
    </lineage>
</organism>
<dbReference type="Pfam" id="PF00746">
    <property type="entry name" value="Gram_pos_anchor"/>
    <property type="match status" value="1"/>
</dbReference>
<evidence type="ECO:0000256" key="6">
    <source>
        <dbReference type="SAM" id="Phobius"/>
    </source>
</evidence>
<dbReference type="NCBIfam" id="NF033902">
    <property type="entry name" value="iso_D2_wall_anc"/>
    <property type="match status" value="1"/>
</dbReference>
<feature type="transmembrane region" description="Helical" evidence="6">
    <location>
        <begin position="469"/>
        <end position="487"/>
    </location>
</feature>
<keyword evidence="11" id="KW-1185">Reference proteome</keyword>
<evidence type="ECO:0000313" key="11">
    <source>
        <dbReference type="Proteomes" id="UP001595807"/>
    </source>
</evidence>
<feature type="compositionally biased region" description="Polar residues" evidence="5">
    <location>
        <begin position="310"/>
        <end position="328"/>
    </location>
</feature>
<feature type="chain" id="PRO_5047381464" evidence="7">
    <location>
        <begin position="29"/>
        <end position="493"/>
    </location>
</feature>
<sequence>MKKRLLTTLLTATLVLGTATATAPSVYAADTGTITVNSTQKNATYTAYRIFDATVADTTTNNGAVSYTIPSGKETAYLADETFLSLFDTVKNGDTTYVTKKSDASDTAIAEWAKTIVTTAGLSEETKTTETSTDGVETLSVGYGYYYVATTATNGSTVMVTSASPNATIQEKNNEPTWGDDGGKTVDDSNNTYAVGDTITYTLNYTNATFYSSGDKVYQYVVADTVGSGISLNTDSFKVYVNGTELTKSDTAAKNTYQLTESSTSGFSLTIPWAATNTASNNVGDADDFYYNPISTIKVVYTGVLKSGATEGSTDSDTNKNKATINPNTKKDDNGKTVNVYDGKITIKKVDGTDTSKTLAGAEFVLKNSKGEYLNYTDKDNVEWTTDQASATTYTTGSDGTVEISGLDEGTYTLVETKAPAGYNLLKDGTSVTLSKSSDTSNDTLLVTSEVKNNKGSELPSTGGLGTTIFYTVGSLLVLGAGLVMVARRRLRD</sequence>
<keyword evidence="1" id="KW-0134">Cell wall</keyword>
<feature type="domain" description="Gram-positive cocci surface proteins LPxTG" evidence="8">
    <location>
        <begin position="452"/>
        <end position="490"/>
    </location>
</feature>
<evidence type="ECO:0000256" key="2">
    <source>
        <dbReference type="ARBA" id="ARBA00022525"/>
    </source>
</evidence>
<dbReference type="InterPro" id="IPR041033">
    <property type="entry name" value="SpaA_PFL_dom_1"/>
</dbReference>
<gene>
    <name evidence="10" type="ORF">ACFORF_04505</name>
</gene>
<keyword evidence="2" id="KW-0964">Secreted</keyword>
<evidence type="ECO:0000256" key="1">
    <source>
        <dbReference type="ARBA" id="ARBA00022512"/>
    </source>
</evidence>
<evidence type="ECO:0000256" key="4">
    <source>
        <dbReference type="ARBA" id="ARBA00023088"/>
    </source>
</evidence>
<keyword evidence="6" id="KW-0812">Transmembrane</keyword>
<dbReference type="Gene3D" id="2.60.40.740">
    <property type="match status" value="1"/>
</dbReference>
<dbReference type="Pfam" id="PF17802">
    <property type="entry name" value="SpaA"/>
    <property type="match status" value="1"/>
</dbReference>
<keyword evidence="6" id="KW-1133">Transmembrane helix</keyword>
<accession>A0ABV8CV00</accession>
<reference evidence="11" key="1">
    <citation type="journal article" date="2019" name="Int. J. Syst. Evol. Microbiol.">
        <title>The Global Catalogue of Microorganisms (GCM) 10K type strain sequencing project: providing services to taxonomists for standard genome sequencing and annotation.</title>
        <authorList>
            <consortium name="The Broad Institute Genomics Platform"/>
            <consortium name="The Broad Institute Genome Sequencing Center for Infectious Disease"/>
            <person name="Wu L."/>
            <person name="Ma J."/>
        </authorList>
    </citation>
    <scope>NUCLEOTIDE SEQUENCE [LARGE SCALE GENOMIC DNA]</scope>
    <source>
        <strain evidence="11">CCUG 67170</strain>
    </source>
</reference>
<dbReference type="Proteomes" id="UP001595807">
    <property type="component" value="Unassembled WGS sequence"/>
</dbReference>
<dbReference type="NCBIfam" id="TIGR01167">
    <property type="entry name" value="LPXTG_anchor"/>
    <property type="match status" value="1"/>
</dbReference>
<name>A0ABV8CV00_9STRE</name>
<protein>
    <submittedName>
        <fullName evidence="10">SpaH/EbpB family LPXTG-anchored major pilin</fullName>
    </submittedName>
</protein>
<dbReference type="RefSeq" id="WP_380425903.1">
    <property type="nucleotide sequence ID" value="NZ_JBHRZV010000029.1"/>
</dbReference>
<evidence type="ECO:0000259" key="9">
    <source>
        <dbReference type="Pfam" id="PF17802"/>
    </source>
</evidence>
<feature type="domain" description="SpaA-like prealbumin fold" evidence="9">
    <location>
        <begin position="343"/>
        <end position="440"/>
    </location>
</feature>
<evidence type="ECO:0000313" key="10">
    <source>
        <dbReference type="EMBL" id="MFC3927873.1"/>
    </source>
</evidence>
<keyword evidence="3 7" id="KW-0732">Signal</keyword>
<dbReference type="SUPFAM" id="SSF49478">
    <property type="entry name" value="Cna protein B-type domain"/>
    <property type="match status" value="1"/>
</dbReference>
<dbReference type="InterPro" id="IPR048052">
    <property type="entry name" value="FM1-like"/>
</dbReference>
<dbReference type="InterPro" id="IPR019931">
    <property type="entry name" value="LPXTG_anchor"/>
</dbReference>
<dbReference type="Gene3D" id="2.60.40.10">
    <property type="entry name" value="Immunoglobulins"/>
    <property type="match status" value="1"/>
</dbReference>
<evidence type="ECO:0000256" key="5">
    <source>
        <dbReference type="SAM" id="MobiDB-lite"/>
    </source>
</evidence>
<feature type="signal peptide" evidence="7">
    <location>
        <begin position="1"/>
        <end position="28"/>
    </location>
</feature>
<evidence type="ECO:0000256" key="7">
    <source>
        <dbReference type="SAM" id="SignalP"/>
    </source>
</evidence>
<evidence type="ECO:0000256" key="3">
    <source>
        <dbReference type="ARBA" id="ARBA00022729"/>
    </source>
</evidence>
<proteinExistence type="predicted"/>
<keyword evidence="4" id="KW-0572">Peptidoglycan-anchor</keyword>
<evidence type="ECO:0000259" key="8">
    <source>
        <dbReference type="Pfam" id="PF00746"/>
    </source>
</evidence>
<comment type="caution">
    <text evidence="10">The sequence shown here is derived from an EMBL/GenBank/DDBJ whole genome shotgun (WGS) entry which is preliminary data.</text>
</comment>
<keyword evidence="6" id="KW-0472">Membrane</keyword>
<dbReference type="InterPro" id="IPR013783">
    <property type="entry name" value="Ig-like_fold"/>
</dbReference>
<feature type="region of interest" description="Disordered" evidence="5">
    <location>
        <begin position="309"/>
        <end position="332"/>
    </location>
</feature>